<dbReference type="OrthoDB" id="1856718at2759"/>
<dbReference type="InterPro" id="IPR017938">
    <property type="entry name" value="Riboflavin_synthase-like_b-brl"/>
</dbReference>
<reference evidence="16" key="1">
    <citation type="submission" date="2022-11" db="UniProtKB">
        <authorList>
            <consortium name="EnsemblMetazoa"/>
        </authorList>
    </citation>
    <scope>IDENTIFICATION</scope>
</reference>
<keyword evidence="9" id="KW-0560">Oxidoreductase</keyword>
<dbReference type="InterPro" id="IPR001709">
    <property type="entry name" value="Flavoprot_Pyr_Nucl_cyt_Rdtase"/>
</dbReference>
<keyword evidence="6" id="KW-0949">S-adenosyl-L-methionine</keyword>
<evidence type="ECO:0000256" key="3">
    <source>
        <dbReference type="ARBA" id="ARBA00022605"/>
    </source>
</evidence>
<comment type="cofactor">
    <cofactor evidence="2">
        <name>FAD</name>
        <dbReference type="ChEBI" id="CHEBI:57692"/>
    </cofactor>
</comment>
<organism evidence="16 17">
    <name type="scientific">Patiria miniata</name>
    <name type="common">Bat star</name>
    <name type="synonym">Asterina miniata</name>
    <dbReference type="NCBI Taxonomy" id="46514"/>
    <lineage>
        <taxon>Eukaryota</taxon>
        <taxon>Metazoa</taxon>
        <taxon>Echinodermata</taxon>
        <taxon>Eleutherozoa</taxon>
        <taxon>Asterozoa</taxon>
        <taxon>Asteroidea</taxon>
        <taxon>Valvatacea</taxon>
        <taxon>Valvatida</taxon>
        <taxon>Asterinidae</taxon>
        <taxon>Patiria</taxon>
    </lineage>
</organism>
<comment type="cofactor">
    <cofactor evidence="1">
        <name>FMN</name>
        <dbReference type="ChEBI" id="CHEBI:58210"/>
    </cofactor>
</comment>
<keyword evidence="5" id="KW-0288">FMN</keyword>
<dbReference type="GO" id="GO:0005829">
    <property type="term" value="C:cytosol"/>
    <property type="evidence" value="ECO:0007669"/>
    <property type="project" value="TreeGrafter"/>
</dbReference>
<dbReference type="PRINTS" id="PR00371">
    <property type="entry name" value="FPNCR"/>
</dbReference>
<dbReference type="Gene3D" id="1.20.990.10">
    <property type="entry name" value="NADPH-cytochrome p450 Reductase, Chain A, domain 3"/>
    <property type="match status" value="1"/>
</dbReference>
<feature type="region of interest" description="Disordered" evidence="13">
    <location>
        <begin position="201"/>
        <end position="370"/>
    </location>
</feature>
<dbReference type="EC" id="1.16.1.8" evidence="11"/>
<proteinExistence type="predicted"/>
<dbReference type="Gene3D" id="2.40.30.10">
    <property type="entry name" value="Translation factors"/>
    <property type="match status" value="1"/>
</dbReference>
<dbReference type="GO" id="GO:0050667">
    <property type="term" value="P:homocysteine metabolic process"/>
    <property type="evidence" value="ECO:0007669"/>
    <property type="project" value="TreeGrafter"/>
</dbReference>
<evidence type="ECO:0000256" key="5">
    <source>
        <dbReference type="ARBA" id="ARBA00022643"/>
    </source>
</evidence>
<dbReference type="SUPFAM" id="SSF52218">
    <property type="entry name" value="Flavoproteins"/>
    <property type="match status" value="1"/>
</dbReference>
<feature type="domain" description="FAD-binding FR-type" evidence="15">
    <location>
        <begin position="416"/>
        <end position="681"/>
    </location>
</feature>
<dbReference type="SUPFAM" id="SSF63380">
    <property type="entry name" value="Riboflavin synthase domain-like"/>
    <property type="match status" value="1"/>
</dbReference>
<evidence type="ECO:0000313" key="16">
    <source>
        <dbReference type="EnsemblMetazoa" id="XP_038078300.1"/>
    </source>
</evidence>
<dbReference type="InterPro" id="IPR001433">
    <property type="entry name" value="OxRdtase_FAD/NAD-bd"/>
</dbReference>
<dbReference type="GO" id="GO:0009086">
    <property type="term" value="P:methionine biosynthetic process"/>
    <property type="evidence" value="ECO:0007669"/>
    <property type="project" value="UniProtKB-KW"/>
</dbReference>
<feature type="compositionally biased region" description="Polar residues" evidence="13">
    <location>
        <begin position="201"/>
        <end position="211"/>
    </location>
</feature>
<evidence type="ECO:0000256" key="10">
    <source>
        <dbReference type="ARBA" id="ARBA00023167"/>
    </source>
</evidence>
<keyword evidence="4" id="KW-0285">Flavoprotein</keyword>
<dbReference type="OMA" id="LFFGHQR"/>
<dbReference type="InterPro" id="IPR023173">
    <property type="entry name" value="NADPH_Cyt_P450_Rdtase_alpha"/>
</dbReference>
<keyword evidence="3" id="KW-0028">Amino-acid biosynthesis</keyword>
<feature type="compositionally biased region" description="Polar residues" evidence="13">
    <location>
        <begin position="259"/>
        <end position="268"/>
    </location>
</feature>
<dbReference type="InterPro" id="IPR017927">
    <property type="entry name" value="FAD-bd_FR_type"/>
</dbReference>
<dbReference type="InterPro" id="IPR029039">
    <property type="entry name" value="Flavoprotein-like_sf"/>
</dbReference>
<dbReference type="RefSeq" id="XP_038078300.1">
    <property type="nucleotide sequence ID" value="XM_038222372.1"/>
</dbReference>
<dbReference type="Pfam" id="PF00258">
    <property type="entry name" value="Flavodoxin_1"/>
    <property type="match status" value="1"/>
</dbReference>
<name>A0A914BQR4_PATMI</name>
<keyword evidence="10" id="KW-0486">Methionine biosynthesis</keyword>
<dbReference type="GeneID" id="119745771"/>
<dbReference type="SUPFAM" id="SSF52343">
    <property type="entry name" value="Ferredoxin reductase-like, C-terminal NADP-linked domain"/>
    <property type="match status" value="1"/>
</dbReference>
<dbReference type="CDD" id="cd06203">
    <property type="entry name" value="methionine_synthase_red"/>
    <property type="match status" value="1"/>
</dbReference>
<keyword evidence="17" id="KW-1185">Reference proteome</keyword>
<dbReference type="Gene3D" id="3.40.50.360">
    <property type="match status" value="1"/>
</dbReference>
<dbReference type="FunFam" id="3.40.50.360:FF:000059">
    <property type="entry name" value="5-methyltetrahydrofolate-homocysteine methyltransferase reductase"/>
    <property type="match status" value="1"/>
</dbReference>
<feature type="compositionally biased region" description="Basic and acidic residues" evidence="13">
    <location>
        <begin position="328"/>
        <end position="343"/>
    </location>
</feature>
<dbReference type="Pfam" id="PF00175">
    <property type="entry name" value="NAD_binding_1"/>
    <property type="match status" value="1"/>
</dbReference>
<dbReference type="GO" id="GO:0010181">
    <property type="term" value="F:FMN binding"/>
    <property type="evidence" value="ECO:0007669"/>
    <property type="project" value="InterPro"/>
</dbReference>
<evidence type="ECO:0000256" key="12">
    <source>
        <dbReference type="ARBA" id="ARBA00040659"/>
    </source>
</evidence>
<dbReference type="AlphaFoldDB" id="A0A914BQR4"/>
<feature type="domain" description="Flavodoxin-like" evidence="14">
    <location>
        <begin position="38"/>
        <end position="181"/>
    </location>
</feature>
<dbReference type="Proteomes" id="UP000887568">
    <property type="component" value="Unplaced"/>
</dbReference>
<evidence type="ECO:0000256" key="1">
    <source>
        <dbReference type="ARBA" id="ARBA00001917"/>
    </source>
</evidence>
<dbReference type="FunFam" id="3.40.50.80:FF:000018">
    <property type="entry name" value="NADPH--cytochrome P450 reductase"/>
    <property type="match status" value="1"/>
</dbReference>
<evidence type="ECO:0000256" key="4">
    <source>
        <dbReference type="ARBA" id="ARBA00022630"/>
    </source>
</evidence>
<evidence type="ECO:0000256" key="6">
    <source>
        <dbReference type="ARBA" id="ARBA00022691"/>
    </source>
</evidence>
<evidence type="ECO:0000259" key="15">
    <source>
        <dbReference type="PROSITE" id="PS51384"/>
    </source>
</evidence>
<evidence type="ECO:0000256" key="9">
    <source>
        <dbReference type="ARBA" id="ARBA00023002"/>
    </source>
</evidence>
<dbReference type="GO" id="GO:0030586">
    <property type="term" value="F:[methionine synthase] reductase (NADPH) activity"/>
    <property type="evidence" value="ECO:0007669"/>
    <property type="project" value="UniProtKB-EC"/>
</dbReference>
<evidence type="ECO:0000313" key="17">
    <source>
        <dbReference type="Proteomes" id="UP000887568"/>
    </source>
</evidence>
<dbReference type="PANTHER" id="PTHR19384">
    <property type="entry name" value="NITRIC OXIDE SYNTHASE-RELATED"/>
    <property type="match status" value="1"/>
</dbReference>
<accession>A0A914BQR4</accession>
<evidence type="ECO:0000256" key="2">
    <source>
        <dbReference type="ARBA" id="ARBA00001974"/>
    </source>
</evidence>
<dbReference type="InterPro" id="IPR003097">
    <property type="entry name" value="CysJ-like_FAD-binding"/>
</dbReference>
<dbReference type="InterPro" id="IPR001094">
    <property type="entry name" value="Flavdoxin-like"/>
</dbReference>
<dbReference type="Gene3D" id="3.40.50.80">
    <property type="entry name" value="Nucleotide-binding domain of ferredoxin-NADP reductase (FNR) module"/>
    <property type="match status" value="1"/>
</dbReference>
<evidence type="ECO:0000256" key="13">
    <source>
        <dbReference type="SAM" id="MobiDB-lite"/>
    </source>
</evidence>
<evidence type="ECO:0000256" key="8">
    <source>
        <dbReference type="ARBA" id="ARBA00022857"/>
    </source>
</evidence>
<protein>
    <recommendedName>
        <fullName evidence="12">Methionine synthase reductase</fullName>
        <ecNumber evidence="11">1.16.1.8</ecNumber>
    </recommendedName>
</protein>
<dbReference type="EnsemblMetazoa" id="XM_038222372.1">
    <property type="protein sequence ID" value="XP_038078300.1"/>
    <property type="gene ID" value="LOC119745771"/>
</dbReference>
<feature type="compositionally biased region" description="Polar residues" evidence="13">
    <location>
        <begin position="301"/>
        <end position="313"/>
    </location>
</feature>
<feature type="compositionally biased region" description="Polar residues" evidence="13">
    <location>
        <begin position="347"/>
        <end position="363"/>
    </location>
</feature>
<sequence>MRSDPLQCQCHDSLTVILTCFCRISDLDNMTKGSQGRFLLLYGSQTGQAKAIAEEIFETSPNHGLDPEMHCISVTDKKFSIEKEKCVVIIVSTTGDGEPPDTATKFWRRIKKKTLTSDYLAGVYFTLLGLGDSNYTNFCRNGKNFNQRLEELGAGHFYPPGFADDATGLEIVAEPWIEGLYPALRKHLGLDGVSESQTGCPVSATNSTSDLCQGGEVRNDIGASSDEPLNPLERHTKVGSPFLDVQSSSVDTRMEHLSSVPNSASATSDDAEECSSDQRRVNHDQTTLGPSTNPGLEDRSASSVSKVSVTNHLEVSPEPNDMPSTSLRRPEGSKRGEKDRPLGDVEQASSATEGGAVTQTDGSASLRMSIPPLSESGLTLPVAPPPFLDVEFHTDQTLRTDDLPVQGGAPMPSAASPVTMATLVSATRLTRADAVKTALDVELDISETGIHYQPGDSFSIVCHNDSREVNDLIQRLGLQDKADCPLSLQVLSGTKKRRAVVPEYIPQPLCTLRHALSHCCDIRTPPKKAFLRVLVDHTHDASEKRRLQELCSKQGASDYGTFIRDPHLSLLDILTAFPSCNPPLSRLFEHLPRLQPRPYSISSSPLVDPNKLHFVFNVVVFPEGQGRNERREGVCTGWLNHMTKTEQHSDVSLASQMSKLSIHWDTKIPMFERTNQRFHLPAEPTTPIIMIGPGTGVAPFIGFLQHRACLLKTGACLGPAWLFFGCRHRDRDFLYRDSLEGYLSSGVLSKLCLSFSRDPSPSVTDESCKMGNATSDTPRYVQDNLRRYAAELCQLILEDKAVVYVCGDAKNMAKNVTTTFSDIFMQETGRTAYEAACLLATLREEKRYVEDVWT</sequence>
<dbReference type="PROSITE" id="PS50902">
    <property type="entry name" value="FLAVODOXIN_LIKE"/>
    <property type="match status" value="1"/>
</dbReference>
<dbReference type="CTD" id="4552"/>
<keyword evidence="8" id="KW-0521">NADP</keyword>
<evidence type="ECO:0000256" key="7">
    <source>
        <dbReference type="ARBA" id="ARBA00022827"/>
    </source>
</evidence>
<dbReference type="FunFam" id="1.20.990.10:FF:000007">
    <property type="entry name" value="Methionine synthase reductase"/>
    <property type="match status" value="1"/>
</dbReference>
<keyword evidence="7" id="KW-0274">FAD</keyword>
<dbReference type="InterPro" id="IPR008254">
    <property type="entry name" value="Flavodoxin/NO_synth"/>
</dbReference>
<evidence type="ECO:0000259" key="14">
    <source>
        <dbReference type="PROSITE" id="PS50902"/>
    </source>
</evidence>
<dbReference type="PROSITE" id="PS51384">
    <property type="entry name" value="FAD_FR"/>
    <property type="match status" value="1"/>
</dbReference>
<dbReference type="GO" id="GO:0050660">
    <property type="term" value="F:flavin adenine dinucleotide binding"/>
    <property type="evidence" value="ECO:0007669"/>
    <property type="project" value="TreeGrafter"/>
</dbReference>
<dbReference type="Pfam" id="PF00667">
    <property type="entry name" value="FAD_binding_1"/>
    <property type="match status" value="1"/>
</dbReference>
<dbReference type="PANTHER" id="PTHR19384:SF84">
    <property type="entry name" value="METHIONINE SYNTHASE REDUCTASE"/>
    <property type="match status" value="1"/>
</dbReference>
<evidence type="ECO:0000256" key="11">
    <source>
        <dbReference type="ARBA" id="ARBA00039088"/>
    </source>
</evidence>
<dbReference type="PRINTS" id="PR00369">
    <property type="entry name" value="FLAVODOXIN"/>
</dbReference>
<dbReference type="InterPro" id="IPR039261">
    <property type="entry name" value="FNR_nucleotide-bd"/>
</dbReference>
<feature type="compositionally biased region" description="Polar residues" evidence="13">
    <location>
        <begin position="284"/>
        <end position="294"/>
    </location>
</feature>